<evidence type="ECO:0000313" key="3">
    <source>
        <dbReference type="EMBL" id="PWI32586.1"/>
    </source>
</evidence>
<dbReference type="RefSeq" id="WP_109320372.1">
    <property type="nucleotide sequence ID" value="NZ_QFWT01000008.1"/>
</dbReference>
<dbReference type="EMBL" id="QFWT01000008">
    <property type="protein sequence ID" value="PWI32586.1"/>
    <property type="molecule type" value="Genomic_DNA"/>
</dbReference>
<dbReference type="Pfam" id="PF01557">
    <property type="entry name" value="FAA_hydrolase"/>
    <property type="match status" value="1"/>
</dbReference>
<reference evidence="3 4" key="1">
    <citation type="submission" date="2018-05" db="EMBL/GenBank/DDBJ databases">
        <title>Vibrio limimaris sp. nov., isolated from marine sediment.</title>
        <authorList>
            <person name="Li C.-M."/>
        </authorList>
    </citation>
    <scope>NUCLEOTIDE SEQUENCE [LARGE SCALE GENOMIC DNA]</scope>
    <source>
        <strain evidence="3 4">E4404</strain>
    </source>
</reference>
<proteinExistence type="predicted"/>
<dbReference type="InterPro" id="IPR036663">
    <property type="entry name" value="Fumarylacetoacetase_C_sf"/>
</dbReference>
<gene>
    <name evidence="3" type="ORF">DI392_14285</name>
</gene>
<dbReference type="OrthoDB" id="9805307at2"/>
<feature type="domain" description="Fumarylacetoacetase-like C-terminal" evidence="2">
    <location>
        <begin position="15"/>
        <end position="185"/>
    </location>
</feature>
<evidence type="ECO:0000313" key="4">
    <source>
        <dbReference type="Proteomes" id="UP000245362"/>
    </source>
</evidence>
<dbReference type="SUPFAM" id="SSF56529">
    <property type="entry name" value="FAH"/>
    <property type="match status" value="1"/>
</dbReference>
<dbReference type="Gene3D" id="3.90.850.10">
    <property type="entry name" value="Fumarylacetoacetase-like, C-terminal domain"/>
    <property type="match status" value="1"/>
</dbReference>
<sequence length="204" mass="23024">MNRVWLGNKKVTPGKVVCIGRNYVEHIEELNNAVPEQMVVFNKPNSAISGQLYCFHDEPLHYEGELCFLIRRKKLAAVAFGLDLTKRTLQSYLKEKRLPWERAKAFDNSAVFSRFVPLDGLDINDLSLELFINGVRVQSGHVSQMLYLPRTILQELSTYTTLDTNDIVMSGTPSGVGIIQCGDIFTGRVKCAGNTLIETEWRAE</sequence>
<name>A0A2U3B708_9VIBR</name>
<comment type="caution">
    <text evidence="3">The sequence shown here is derived from an EMBL/GenBank/DDBJ whole genome shotgun (WGS) entry which is preliminary data.</text>
</comment>
<keyword evidence="4" id="KW-1185">Reference proteome</keyword>
<dbReference type="Proteomes" id="UP000245362">
    <property type="component" value="Unassembled WGS sequence"/>
</dbReference>
<organism evidence="3 4">
    <name type="scientific">Vibrio albus</name>
    <dbReference type="NCBI Taxonomy" id="2200953"/>
    <lineage>
        <taxon>Bacteria</taxon>
        <taxon>Pseudomonadati</taxon>
        <taxon>Pseudomonadota</taxon>
        <taxon>Gammaproteobacteria</taxon>
        <taxon>Vibrionales</taxon>
        <taxon>Vibrionaceae</taxon>
        <taxon>Vibrio</taxon>
    </lineage>
</organism>
<keyword evidence="1" id="KW-0479">Metal-binding</keyword>
<dbReference type="PANTHER" id="PTHR11820:SF7">
    <property type="entry name" value="ACYLPYRUVASE FAHD1, MITOCHONDRIAL"/>
    <property type="match status" value="1"/>
</dbReference>
<dbReference type="GO" id="GO:0018773">
    <property type="term" value="F:acetylpyruvate hydrolase activity"/>
    <property type="evidence" value="ECO:0007669"/>
    <property type="project" value="TreeGrafter"/>
</dbReference>
<protein>
    <submittedName>
        <fullName evidence="3">2-keto-4-pentenoate hydratase</fullName>
    </submittedName>
</protein>
<accession>A0A2U3B708</accession>
<evidence type="ECO:0000259" key="2">
    <source>
        <dbReference type="Pfam" id="PF01557"/>
    </source>
</evidence>
<dbReference type="PANTHER" id="PTHR11820">
    <property type="entry name" value="ACYLPYRUVASE"/>
    <property type="match status" value="1"/>
</dbReference>
<dbReference type="AlphaFoldDB" id="A0A2U3B708"/>
<dbReference type="InterPro" id="IPR011234">
    <property type="entry name" value="Fumarylacetoacetase-like_C"/>
</dbReference>
<evidence type="ECO:0000256" key="1">
    <source>
        <dbReference type="ARBA" id="ARBA00022723"/>
    </source>
</evidence>
<dbReference type="GO" id="GO:0046872">
    <property type="term" value="F:metal ion binding"/>
    <property type="evidence" value="ECO:0007669"/>
    <property type="project" value="UniProtKB-KW"/>
</dbReference>